<feature type="compositionally biased region" description="Acidic residues" evidence="1">
    <location>
        <begin position="46"/>
        <end position="56"/>
    </location>
</feature>
<evidence type="ECO:0008006" key="4">
    <source>
        <dbReference type="Google" id="ProtNLM"/>
    </source>
</evidence>
<accession>A0ABN2JAD1</accession>
<dbReference type="EMBL" id="BAAAQG010000024">
    <property type="protein sequence ID" value="GAA1721239.1"/>
    <property type="molecule type" value="Genomic_DNA"/>
</dbReference>
<evidence type="ECO:0000313" key="3">
    <source>
        <dbReference type="Proteomes" id="UP001500383"/>
    </source>
</evidence>
<evidence type="ECO:0000256" key="1">
    <source>
        <dbReference type="SAM" id="MobiDB-lite"/>
    </source>
</evidence>
<dbReference type="Proteomes" id="UP001500383">
    <property type="component" value="Unassembled WGS sequence"/>
</dbReference>
<feature type="compositionally biased region" description="Low complexity" evidence="1">
    <location>
        <begin position="25"/>
        <end position="45"/>
    </location>
</feature>
<proteinExistence type="predicted"/>
<protein>
    <recommendedName>
        <fullName evidence="4">Lipoprotein</fullName>
    </recommendedName>
</protein>
<sequence>MGLRHVVAAVASVLVLGACGSGEGAPDSTATSSSSPSVPTTSAEAEPAEEQVEEGNAIDETPVEETAETVAQPHIIDCQRGLGPVETYWSDGTVTGYSEYCQSVSDATLREEREANTPVCDGAVCRYPSGAEMPDPNAQPAFDVPYTCNYDVLCDDAGNVIPGPGGPEVGVLLGNGQTCAGNGCTRPR</sequence>
<dbReference type="RefSeq" id="WP_182658362.1">
    <property type="nucleotide sequence ID" value="NZ_BAAAQG010000024.1"/>
</dbReference>
<dbReference type="PROSITE" id="PS51257">
    <property type="entry name" value="PROKAR_LIPOPROTEIN"/>
    <property type="match status" value="1"/>
</dbReference>
<reference evidence="2 3" key="1">
    <citation type="journal article" date="2019" name="Int. J. Syst. Evol. Microbiol.">
        <title>The Global Catalogue of Microorganisms (GCM) 10K type strain sequencing project: providing services to taxonomists for standard genome sequencing and annotation.</title>
        <authorList>
            <consortium name="The Broad Institute Genomics Platform"/>
            <consortium name="The Broad Institute Genome Sequencing Center for Infectious Disease"/>
            <person name="Wu L."/>
            <person name="Ma J."/>
        </authorList>
    </citation>
    <scope>NUCLEOTIDE SEQUENCE [LARGE SCALE GENOMIC DNA]</scope>
    <source>
        <strain evidence="2 3">JCM 16002</strain>
    </source>
</reference>
<gene>
    <name evidence="2" type="ORF">GCM10009831_34260</name>
</gene>
<comment type="caution">
    <text evidence="2">The sequence shown here is derived from an EMBL/GenBank/DDBJ whole genome shotgun (WGS) entry which is preliminary data.</text>
</comment>
<name>A0ABN2JAD1_9ACTN</name>
<organism evidence="2 3">
    <name type="scientific">Dietzia cercidiphylli</name>
    <dbReference type="NCBI Taxonomy" id="498199"/>
    <lineage>
        <taxon>Bacteria</taxon>
        <taxon>Bacillati</taxon>
        <taxon>Actinomycetota</taxon>
        <taxon>Actinomycetes</taxon>
        <taxon>Mycobacteriales</taxon>
        <taxon>Dietziaceae</taxon>
        <taxon>Dietzia</taxon>
    </lineage>
</organism>
<feature type="region of interest" description="Disordered" evidence="1">
    <location>
        <begin position="22"/>
        <end position="56"/>
    </location>
</feature>
<keyword evidence="3" id="KW-1185">Reference proteome</keyword>
<evidence type="ECO:0000313" key="2">
    <source>
        <dbReference type="EMBL" id="GAA1721239.1"/>
    </source>
</evidence>